<keyword evidence="3" id="KW-1185">Reference proteome</keyword>
<reference evidence="3" key="1">
    <citation type="journal article" date="2014" name="Cell">
        <title>The Architecture of a Scrambled Genome Reveals Massive Levels of Genomic Rearrangement during Development.</title>
        <authorList>
            <person name="Chen X."/>
            <person name="Bracht J.R."/>
            <person name="Goldman A.D."/>
            <person name="Dolzhenko E."/>
            <person name="Clay D.M."/>
            <person name="Swart E.C."/>
            <person name="Perlman D.H."/>
            <person name="Doak T.G."/>
            <person name="Stuart A."/>
            <person name="Amemiya C.T."/>
            <person name="Sebra R.P."/>
            <person name="Landweber L.F."/>
        </authorList>
    </citation>
    <scope>NUCLEOTIDE SEQUENCE [LARGE SCALE GENOMIC DNA]</scope>
    <source>
        <strain evidence="3">JRB310</strain>
    </source>
</reference>
<evidence type="ECO:0000313" key="3">
    <source>
        <dbReference type="Proteomes" id="UP000053232"/>
    </source>
</evidence>
<proteinExistence type="predicted"/>
<evidence type="ECO:0000313" key="2">
    <source>
        <dbReference type="EMBL" id="KEJ83049.1"/>
    </source>
</evidence>
<dbReference type="EMBL" id="ARYC01000952">
    <property type="protein sequence ID" value="KEJ83049.1"/>
    <property type="molecule type" value="Genomic_DNA"/>
</dbReference>
<protein>
    <submittedName>
        <fullName evidence="2">Uncharacterized protein</fullName>
    </submittedName>
</protein>
<dbReference type="AlphaFoldDB" id="A0A073I067"/>
<sequence length="386" mass="45453">MQYANFKLDVYPQHKFSISKNPQMVSHLYSLNYDKIFKNVIQKSENLVRGELYENDPICSAAKTDFNEISNIQSLIKQRPNKFTQFFHCLNIIMGNTYYICLEQAIQHALINIRKPQLIENALSRNKIFDIDNFLGPVHDKTYQIFKINKFDSKSKYQFLDKSELQGDLIRYLDTNNTTPILVYTIDNDKQDFLVIKRNQGNWYFLNQDSTTYKITEDVDNYMSDLATNIEEIDQKQFIINHFGGINIFYTIRSYNKADRNIDKVLLSMFHLLYERKKYAEVIYFWNSFNTLAEDQLLLPDIQNNKFVLPELKFNPSNSYSYWNTQNQQKKAKKQNSQSEEDYSDETEVESTPQKVPRAKTAPFKMVTRNGNKVTPPGAKPPQKKK</sequence>
<dbReference type="Proteomes" id="UP000053232">
    <property type="component" value="Unassembled WGS sequence"/>
</dbReference>
<organism evidence="2 3">
    <name type="scientific">Oxytricha trifallax</name>
    <dbReference type="NCBI Taxonomy" id="1172189"/>
    <lineage>
        <taxon>Eukaryota</taxon>
        <taxon>Sar</taxon>
        <taxon>Alveolata</taxon>
        <taxon>Ciliophora</taxon>
        <taxon>Intramacronucleata</taxon>
        <taxon>Spirotrichea</taxon>
        <taxon>Stichotrichia</taxon>
        <taxon>Sporadotrichida</taxon>
        <taxon>Oxytrichidae</taxon>
        <taxon>Oxytrichinae</taxon>
        <taxon>Oxytricha</taxon>
    </lineage>
</organism>
<feature type="region of interest" description="Disordered" evidence="1">
    <location>
        <begin position="325"/>
        <end position="386"/>
    </location>
</feature>
<comment type="caution">
    <text evidence="2">The sequence shown here is derived from an EMBL/GenBank/DDBJ whole genome shotgun (WGS) entry which is preliminary data.</text>
</comment>
<feature type="compositionally biased region" description="Acidic residues" evidence="1">
    <location>
        <begin position="339"/>
        <end position="349"/>
    </location>
</feature>
<evidence type="ECO:0000256" key="1">
    <source>
        <dbReference type="SAM" id="MobiDB-lite"/>
    </source>
</evidence>
<name>A0A073I067_9SPIT</name>
<accession>A0A073I067</accession>
<gene>
    <name evidence="2" type="ORF">OXYTRIMIC_800</name>
</gene>